<dbReference type="EMBL" id="PVYX01000001">
    <property type="protein sequence ID" value="PRX56306.1"/>
    <property type="molecule type" value="Genomic_DNA"/>
</dbReference>
<evidence type="ECO:0000313" key="2">
    <source>
        <dbReference type="Proteomes" id="UP000237640"/>
    </source>
</evidence>
<keyword evidence="2" id="KW-1185">Reference proteome</keyword>
<dbReference type="Proteomes" id="UP000237640">
    <property type="component" value="Unassembled WGS sequence"/>
</dbReference>
<dbReference type="AlphaFoldDB" id="A0A2T0MFJ2"/>
<evidence type="ECO:0000313" key="1">
    <source>
        <dbReference type="EMBL" id="PRX56306.1"/>
    </source>
</evidence>
<proteinExistence type="predicted"/>
<reference evidence="1 2" key="1">
    <citation type="submission" date="2018-03" db="EMBL/GenBank/DDBJ databases">
        <title>Genomic Encyclopedia of Archaeal and Bacterial Type Strains, Phase II (KMG-II): from individual species to whole genera.</title>
        <authorList>
            <person name="Goeker M."/>
        </authorList>
    </citation>
    <scope>NUCLEOTIDE SEQUENCE [LARGE SCALE GENOMIC DNA]</scope>
    <source>
        <strain evidence="1 2">DSM 25027</strain>
    </source>
</reference>
<name>A0A2T0MFJ2_9FLAO</name>
<organism evidence="1 2">
    <name type="scientific">Flagellimonas meridianipacifica</name>
    <dbReference type="NCBI Taxonomy" id="1080225"/>
    <lineage>
        <taxon>Bacteria</taxon>
        <taxon>Pseudomonadati</taxon>
        <taxon>Bacteroidota</taxon>
        <taxon>Flavobacteriia</taxon>
        <taxon>Flavobacteriales</taxon>
        <taxon>Flavobacteriaceae</taxon>
        <taxon>Flagellimonas</taxon>
    </lineage>
</organism>
<comment type="caution">
    <text evidence="1">The sequence shown here is derived from an EMBL/GenBank/DDBJ whole genome shotgun (WGS) entry which is preliminary data.</text>
</comment>
<protein>
    <submittedName>
        <fullName evidence="1">Uncharacterized protein</fullName>
    </submittedName>
</protein>
<gene>
    <name evidence="1" type="ORF">CLV81_0301</name>
</gene>
<sequence length="154" mass="17124">MLSLVTALSIGSIQETWAQSCETSPKKAKEQVSNNNHSVTGANSGCTLSACRGAKTKFGEAKIITDLRLSLIDLKSMMENHEGISFDPRSYDIHGIVGETDEESLQIIKDEIEIIQKEFSEKLNKQLTKVDFPKNKAKQVSLLQSRLSDLKKRL</sequence>
<accession>A0A2T0MFJ2</accession>